<dbReference type="AlphaFoldDB" id="A0A1V6PS84"/>
<name>A0A1V6PS84_9EURO</name>
<sequence>MNSYPTIQAGCRVSYENLGFLVNPGLDKAGTEHDMGWRRYANSKLANVMFMQSLNQRLQEQNHGDRHGPRFLVDSRAHTSQRKIIQIAFKLFAISLPIINIFSYRLRSNKDSARDLIALAVDPKYSSVRGHFDGRMPNAAARISEDEEKREALWNACWEWTGMNEETRPVFQGGALEHVPYRRALLS</sequence>
<comment type="caution">
    <text evidence="1">The sequence shown here is derived from an EMBL/GenBank/DDBJ whole genome shotgun (WGS) entry which is preliminary data.</text>
</comment>
<evidence type="ECO:0000313" key="2">
    <source>
        <dbReference type="Proteomes" id="UP000191672"/>
    </source>
</evidence>
<gene>
    <name evidence="1" type="ORF">PENANT_c042G07319</name>
</gene>
<accession>A0A1V6PS84</accession>
<organism evidence="1 2">
    <name type="scientific">Penicillium antarcticum</name>
    <dbReference type="NCBI Taxonomy" id="416450"/>
    <lineage>
        <taxon>Eukaryota</taxon>
        <taxon>Fungi</taxon>
        <taxon>Dikarya</taxon>
        <taxon>Ascomycota</taxon>
        <taxon>Pezizomycotina</taxon>
        <taxon>Eurotiomycetes</taxon>
        <taxon>Eurotiomycetidae</taxon>
        <taxon>Eurotiales</taxon>
        <taxon>Aspergillaceae</taxon>
        <taxon>Penicillium</taxon>
    </lineage>
</organism>
<dbReference type="Gene3D" id="3.40.50.720">
    <property type="entry name" value="NAD(P)-binding Rossmann-like Domain"/>
    <property type="match status" value="1"/>
</dbReference>
<evidence type="ECO:0000313" key="1">
    <source>
        <dbReference type="EMBL" id="OQD79890.1"/>
    </source>
</evidence>
<dbReference type="Proteomes" id="UP000191672">
    <property type="component" value="Unassembled WGS sequence"/>
</dbReference>
<dbReference type="STRING" id="416450.A0A1V6PS84"/>
<keyword evidence="2" id="KW-1185">Reference proteome</keyword>
<protein>
    <submittedName>
        <fullName evidence="1">Uncharacterized protein</fullName>
    </submittedName>
</protein>
<proteinExistence type="predicted"/>
<reference evidence="2" key="1">
    <citation type="journal article" date="2017" name="Nat. Microbiol.">
        <title>Global analysis of biosynthetic gene clusters reveals vast potential of secondary metabolite production in Penicillium species.</title>
        <authorList>
            <person name="Nielsen J.C."/>
            <person name="Grijseels S."/>
            <person name="Prigent S."/>
            <person name="Ji B."/>
            <person name="Dainat J."/>
            <person name="Nielsen K.F."/>
            <person name="Frisvad J.C."/>
            <person name="Workman M."/>
            <person name="Nielsen J."/>
        </authorList>
    </citation>
    <scope>NUCLEOTIDE SEQUENCE [LARGE SCALE GENOMIC DNA]</scope>
    <source>
        <strain evidence="2">IBT 31811</strain>
    </source>
</reference>
<dbReference type="EMBL" id="MDYN01000042">
    <property type="protein sequence ID" value="OQD79890.1"/>
    <property type="molecule type" value="Genomic_DNA"/>
</dbReference>